<gene>
    <name evidence="3" type="ORF">GQ466_16540</name>
</gene>
<feature type="region of interest" description="Disordered" evidence="1">
    <location>
        <begin position="43"/>
        <end position="67"/>
    </location>
</feature>
<feature type="compositionally biased region" description="Low complexity" evidence="1">
    <location>
        <begin position="43"/>
        <end position="52"/>
    </location>
</feature>
<evidence type="ECO:0000256" key="1">
    <source>
        <dbReference type="SAM" id="MobiDB-lite"/>
    </source>
</evidence>
<dbReference type="EMBL" id="WUTW01000002">
    <property type="protein sequence ID" value="MXQ65639.1"/>
    <property type="molecule type" value="Genomic_DNA"/>
</dbReference>
<accession>A0A6I4W4M7</accession>
<sequence length="240" mass="25036">MRTRASSTARRPGLFASATLAGIGAVGIALIMMRLAGDGGAAASAPPIAASPRTSVTSEPSGACRPTDTGQEVLQAPPSGVTWQLFGGVALPYSATAGPLVVEGSGVARCFARSPLGALIATDQLSARYLLSPDWRTIVRTQVVAGPGRDAYTAWRSGQRVNAFDTGYAQVAGFRFITYTPQCAVIEKVMRAGDGSLGVFDLTVQWEDGDWRLQLQPDGVANPPGHDVESLDGYVPWSGI</sequence>
<evidence type="ECO:0000313" key="4">
    <source>
        <dbReference type="Proteomes" id="UP000431901"/>
    </source>
</evidence>
<proteinExistence type="predicted"/>
<evidence type="ECO:0000259" key="2">
    <source>
        <dbReference type="Pfam" id="PF26526"/>
    </source>
</evidence>
<dbReference type="Proteomes" id="UP000431901">
    <property type="component" value="Unassembled WGS sequence"/>
</dbReference>
<dbReference type="RefSeq" id="WP_161103708.1">
    <property type="nucleotide sequence ID" value="NZ_JBHLYI010000006.1"/>
</dbReference>
<protein>
    <recommendedName>
        <fullName evidence="2">DUF8175 domain-containing protein</fullName>
    </recommendedName>
</protein>
<dbReference type="OrthoDB" id="4428031at2"/>
<evidence type="ECO:0000313" key="3">
    <source>
        <dbReference type="EMBL" id="MXQ65639.1"/>
    </source>
</evidence>
<dbReference type="AlphaFoldDB" id="A0A6I4W4M7"/>
<keyword evidence="4" id="KW-1185">Reference proteome</keyword>
<comment type="caution">
    <text evidence="3">The sequence shown here is derived from an EMBL/GenBank/DDBJ whole genome shotgun (WGS) entry which is preliminary data.</text>
</comment>
<name>A0A6I4W4M7_9ACTN</name>
<dbReference type="InterPro" id="IPR058488">
    <property type="entry name" value="DUF8175"/>
</dbReference>
<feature type="domain" description="DUF8175" evidence="2">
    <location>
        <begin position="53"/>
        <end position="236"/>
    </location>
</feature>
<reference evidence="3 4" key="1">
    <citation type="submission" date="2019-12" db="EMBL/GenBank/DDBJ databases">
        <title>Nocardia macrotermitis sp. nov. and Nocardia aurantia sp. nov., isolated from the gut of the fungus growing-termite Macrotermes natalensis.</title>
        <authorList>
            <person name="Christine B."/>
            <person name="Rene B."/>
        </authorList>
    </citation>
    <scope>NUCLEOTIDE SEQUENCE [LARGE SCALE GENOMIC DNA]</scope>
    <source>
        <strain evidence="3 4">DSM 102126</strain>
    </source>
</reference>
<dbReference type="Pfam" id="PF26526">
    <property type="entry name" value="DUF8175"/>
    <property type="match status" value="1"/>
</dbReference>
<organism evidence="3 4">
    <name type="scientific">Actinomadura rayongensis</name>
    <dbReference type="NCBI Taxonomy" id="1429076"/>
    <lineage>
        <taxon>Bacteria</taxon>
        <taxon>Bacillati</taxon>
        <taxon>Actinomycetota</taxon>
        <taxon>Actinomycetes</taxon>
        <taxon>Streptosporangiales</taxon>
        <taxon>Thermomonosporaceae</taxon>
        <taxon>Actinomadura</taxon>
    </lineage>
</organism>